<feature type="compositionally biased region" description="Acidic residues" evidence="3">
    <location>
        <begin position="273"/>
        <end position="283"/>
    </location>
</feature>
<dbReference type="Proteomes" id="UP001174997">
    <property type="component" value="Unassembled WGS sequence"/>
</dbReference>
<gene>
    <name evidence="5" type="ORF">QBC41DRAFT_214323</name>
</gene>
<evidence type="ECO:0000313" key="6">
    <source>
        <dbReference type="Proteomes" id="UP001174997"/>
    </source>
</evidence>
<feature type="compositionally biased region" description="Basic and acidic residues" evidence="3">
    <location>
        <begin position="175"/>
        <end position="235"/>
    </location>
</feature>
<dbReference type="InterPro" id="IPR053246">
    <property type="entry name" value="NS_splicing_regulatory_protein"/>
</dbReference>
<reference evidence="5" key="1">
    <citation type="submission" date="2023-06" db="EMBL/GenBank/DDBJ databases">
        <title>Genome-scale phylogeny and comparative genomics of the fungal order Sordariales.</title>
        <authorList>
            <consortium name="Lawrence Berkeley National Laboratory"/>
            <person name="Hensen N."/>
            <person name="Bonometti L."/>
            <person name="Westerberg I."/>
            <person name="Brannstrom I.O."/>
            <person name="Guillou S."/>
            <person name="Cros-Aarteil S."/>
            <person name="Calhoun S."/>
            <person name="Haridas S."/>
            <person name="Kuo A."/>
            <person name="Mondo S."/>
            <person name="Pangilinan J."/>
            <person name="Riley R."/>
            <person name="Labutti K."/>
            <person name="Andreopoulos B."/>
            <person name="Lipzen A."/>
            <person name="Chen C."/>
            <person name="Yanf M."/>
            <person name="Daum C."/>
            <person name="Ng V."/>
            <person name="Clum A."/>
            <person name="Steindorff A."/>
            <person name="Ohm R."/>
            <person name="Martin F."/>
            <person name="Silar P."/>
            <person name="Natvig D."/>
            <person name="Lalanne C."/>
            <person name="Gautier V."/>
            <person name="Ament-Velasquez S.L."/>
            <person name="Kruys A."/>
            <person name="Hutchinson M.I."/>
            <person name="Powell A.J."/>
            <person name="Barry K."/>
            <person name="Miller A.N."/>
            <person name="Grigoriev I.V."/>
            <person name="Debuchy R."/>
            <person name="Gladieux P."/>
            <person name="Thoren M.H."/>
            <person name="Johannesson H."/>
        </authorList>
    </citation>
    <scope>NUCLEOTIDE SEQUENCE</scope>
    <source>
        <strain evidence="5">CBS 307.81</strain>
    </source>
</reference>
<evidence type="ECO:0000256" key="3">
    <source>
        <dbReference type="SAM" id="MobiDB-lite"/>
    </source>
</evidence>
<dbReference type="PANTHER" id="PTHR47845">
    <property type="entry name" value="NUCLEAR SPECKLE SPLICING REGULATORY PROTEIN 1 HOMOLOG"/>
    <property type="match status" value="1"/>
</dbReference>
<accession>A0AA40DEB1</accession>
<feature type="domain" description="Nuclear speckle splicing regulatory protein 1 N-terminal" evidence="4">
    <location>
        <begin position="119"/>
        <end position="237"/>
    </location>
</feature>
<dbReference type="GO" id="GO:0000381">
    <property type="term" value="P:regulation of alternative mRNA splicing, via spliceosome"/>
    <property type="evidence" value="ECO:0007669"/>
    <property type="project" value="InterPro"/>
</dbReference>
<feature type="region of interest" description="Disordered" evidence="3">
    <location>
        <begin position="316"/>
        <end position="431"/>
    </location>
</feature>
<proteinExistence type="inferred from homology"/>
<feature type="compositionally biased region" description="Low complexity" evidence="3">
    <location>
        <begin position="9"/>
        <end position="23"/>
    </location>
</feature>
<dbReference type="PANTHER" id="PTHR47845:SF1">
    <property type="entry name" value="NUCLEAR SPECKLE SPLICING REGULATORY PROTEIN 1 HOMOLOG"/>
    <property type="match status" value="1"/>
</dbReference>
<evidence type="ECO:0000256" key="2">
    <source>
        <dbReference type="ARBA" id="ARBA00023054"/>
    </source>
</evidence>
<evidence type="ECO:0000313" key="5">
    <source>
        <dbReference type="EMBL" id="KAK0673830.1"/>
    </source>
</evidence>
<keyword evidence="2" id="KW-0175">Coiled coil</keyword>
<organism evidence="5 6">
    <name type="scientific">Cercophora samala</name>
    <dbReference type="NCBI Taxonomy" id="330535"/>
    <lineage>
        <taxon>Eukaryota</taxon>
        <taxon>Fungi</taxon>
        <taxon>Dikarya</taxon>
        <taxon>Ascomycota</taxon>
        <taxon>Pezizomycotina</taxon>
        <taxon>Sordariomycetes</taxon>
        <taxon>Sordariomycetidae</taxon>
        <taxon>Sordariales</taxon>
        <taxon>Lasiosphaeriaceae</taxon>
        <taxon>Cercophora</taxon>
    </lineage>
</organism>
<protein>
    <submittedName>
        <fullName evidence="5">Coiled-coil domain-containing protein 55-domain containing protein</fullName>
    </submittedName>
</protein>
<evidence type="ECO:0000256" key="1">
    <source>
        <dbReference type="ARBA" id="ARBA00010126"/>
    </source>
</evidence>
<comment type="similarity">
    <text evidence="1">Belongs to the NSRP1 family.</text>
</comment>
<dbReference type="Pfam" id="PF09745">
    <property type="entry name" value="NSRP1_N"/>
    <property type="match status" value="1"/>
</dbReference>
<evidence type="ECO:0000259" key="4">
    <source>
        <dbReference type="Pfam" id="PF09745"/>
    </source>
</evidence>
<feature type="region of interest" description="Disordered" evidence="3">
    <location>
        <begin position="1"/>
        <end position="134"/>
    </location>
</feature>
<dbReference type="AlphaFoldDB" id="A0AA40DEB1"/>
<feature type="compositionally biased region" description="Basic and acidic residues" evidence="3">
    <location>
        <begin position="326"/>
        <end position="342"/>
    </location>
</feature>
<dbReference type="EMBL" id="JAULSY010000004">
    <property type="protein sequence ID" value="KAK0673830.1"/>
    <property type="molecule type" value="Genomic_DNA"/>
</dbReference>
<feature type="compositionally biased region" description="Basic and acidic residues" evidence="3">
    <location>
        <begin position="284"/>
        <end position="293"/>
    </location>
</feature>
<name>A0AA40DEB1_9PEZI</name>
<keyword evidence="6" id="KW-1185">Reference proteome</keyword>
<feature type="compositionally biased region" description="Low complexity" evidence="3">
    <location>
        <begin position="85"/>
        <end position="103"/>
    </location>
</feature>
<sequence length="431" mass="47851">MSKPVISFGLKKSGPPSKKPALPGRKKPAPFGGLGGGGDDDDDSDNEAPQNSVSITEIDGFDTTPPSINKADDSDSRKRHKKPSSSKPPSAPPTSKAPTSKTARPTGEFADLSSALTSRRHAREAESADPSIYDYDAVYDSFKAAAKKPKPEDEAAAAVEKKPKYFSALQQAASQRERDRQIAEEKRLKREREAEGDEFADKEKFVTEAYKRQQEENRRLEEEEKRREEEEEQKRNKGKGMTDFYKRMLEQKEEEHAAMVLAAQNAPKRLEGEEAEGGPEEEGEKSAAERAREINAQGGNVLINDDGEVVDKRQLLKGGLNVAPKKKAEVQQERVRQQEKAKSNGPSQGSRGVYAPGGKQAMRERQTRMLEAQLEETLKRSRQEEAEETAKIELATKSRKTEADVSSAKERYLARKRAAEEAKKKGLTDEP</sequence>
<comment type="caution">
    <text evidence="5">The sequence shown here is derived from an EMBL/GenBank/DDBJ whole genome shotgun (WGS) entry which is preliminary data.</text>
</comment>
<feature type="region of interest" description="Disordered" evidence="3">
    <location>
        <begin position="263"/>
        <end position="299"/>
    </location>
</feature>
<dbReference type="InterPro" id="IPR018612">
    <property type="entry name" value="NSRP1_N"/>
</dbReference>
<feature type="region of interest" description="Disordered" evidence="3">
    <location>
        <begin position="168"/>
        <end position="243"/>
    </location>
</feature>
<feature type="compositionally biased region" description="Basic and acidic residues" evidence="3">
    <location>
        <begin position="376"/>
        <end position="431"/>
    </location>
</feature>